<proteinExistence type="predicted"/>
<keyword evidence="2" id="KW-1185">Reference proteome</keyword>
<dbReference type="SUPFAM" id="SSF53098">
    <property type="entry name" value="Ribonuclease H-like"/>
    <property type="match status" value="1"/>
</dbReference>
<reference evidence="1 2" key="1">
    <citation type="submission" date="2024-06" db="EMBL/GenBank/DDBJ databases">
        <authorList>
            <person name="Bataeva Y.V."/>
            <person name="Grigorian L.N."/>
            <person name="Solomentsev V.I."/>
        </authorList>
    </citation>
    <scope>NUCLEOTIDE SEQUENCE [LARGE SCALE GENOMIC DNA]</scope>
    <source>
        <strain evidence="2">SCPM-O-B-12605 (RCAM04882)</strain>
    </source>
</reference>
<dbReference type="Proteomes" id="UP001432401">
    <property type="component" value="Unassembled WGS sequence"/>
</dbReference>
<dbReference type="EMBL" id="JBEQNB010000013">
    <property type="protein sequence ID" value="MES0836647.1"/>
    <property type="molecule type" value="Genomic_DNA"/>
</dbReference>
<organism evidence="1 2">
    <name type="scientific">Nocardiopsis tropica</name>
    <dbReference type="NCBI Taxonomy" id="109330"/>
    <lineage>
        <taxon>Bacteria</taxon>
        <taxon>Bacillati</taxon>
        <taxon>Actinomycetota</taxon>
        <taxon>Actinomycetes</taxon>
        <taxon>Streptosporangiales</taxon>
        <taxon>Nocardiopsidaceae</taxon>
        <taxon>Nocardiopsis</taxon>
    </lineage>
</organism>
<comment type="caution">
    <text evidence="1">The sequence shown here is derived from an EMBL/GenBank/DDBJ whole genome shotgun (WGS) entry which is preliminary data.</text>
</comment>
<gene>
    <name evidence="1" type="ORF">ABUK86_22910</name>
</gene>
<name>A0ABV1ZZV9_9ACTN</name>
<accession>A0ABV1ZZV9</accession>
<protein>
    <recommendedName>
        <fullName evidence="3">Transposase</fullName>
    </recommendedName>
</protein>
<dbReference type="InterPro" id="IPR012337">
    <property type="entry name" value="RNaseH-like_sf"/>
</dbReference>
<evidence type="ECO:0000313" key="1">
    <source>
        <dbReference type="EMBL" id="MES0836647.1"/>
    </source>
</evidence>
<sequence>MLELMNSEPYAELPPAQIWARELDEGRYHCSVSTMYRILRSRDQAGERGRTATHPPKTVPELQADAPGQMFTWDITRPKGPRPREYFHAYVVIDIYSRYVAAHTVERAATLARTYAAYPERFCCPPQPPRLPETVWINDPAKRREAALQIP</sequence>
<evidence type="ECO:0000313" key="2">
    <source>
        <dbReference type="Proteomes" id="UP001432401"/>
    </source>
</evidence>
<evidence type="ECO:0008006" key="3">
    <source>
        <dbReference type="Google" id="ProtNLM"/>
    </source>
</evidence>
<dbReference type="RefSeq" id="WP_352985439.1">
    <property type="nucleotide sequence ID" value="NZ_JBEQNA010000012.1"/>
</dbReference>